<keyword evidence="2" id="KW-0812">Transmembrane</keyword>
<sequence length="70" mass="8051">MFWLISRIQLSFLLEGLTLTAFDASFVVIRVFFTTYQTLTCWAEAKSGRSERGQNKAATLAVRQNQRAQY</sequence>
<keyword evidence="2" id="KW-1133">Transmembrane helix</keyword>
<keyword evidence="2" id="KW-0472">Membrane</keyword>
<feature type="transmembrane region" description="Helical" evidence="2">
    <location>
        <begin position="12"/>
        <end position="33"/>
    </location>
</feature>
<accession>A0A3M7QVX7</accession>
<evidence type="ECO:0000256" key="1">
    <source>
        <dbReference type="SAM" id="MobiDB-lite"/>
    </source>
</evidence>
<organism evidence="3 4">
    <name type="scientific">Brachionus plicatilis</name>
    <name type="common">Marine rotifer</name>
    <name type="synonym">Brachionus muelleri</name>
    <dbReference type="NCBI Taxonomy" id="10195"/>
    <lineage>
        <taxon>Eukaryota</taxon>
        <taxon>Metazoa</taxon>
        <taxon>Spiralia</taxon>
        <taxon>Gnathifera</taxon>
        <taxon>Rotifera</taxon>
        <taxon>Eurotatoria</taxon>
        <taxon>Monogononta</taxon>
        <taxon>Pseudotrocha</taxon>
        <taxon>Ploima</taxon>
        <taxon>Brachionidae</taxon>
        <taxon>Brachionus</taxon>
    </lineage>
</organism>
<proteinExistence type="predicted"/>
<name>A0A3M7QVX7_BRAPC</name>
<comment type="caution">
    <text evidence="3">The sequence shown here is derived from an EMBL/GenBank/DDBJ whole genome shotgun (WGS) entry which is preliminary data.</text>
</comment>
<protein>
    <submittedName>
        <fullName evidence="3">Uncharacterized protein</fullName>
    </submittedName>
</protein>
<dbReference type="Proteomes" id="UP000276133">
    <property type="component" value="Unassembled WGS sequence"/>
</dbReference>
<dbReference type="EMBL" id="REGN01004932">
    <property type="protein sequence ID" value="RNA15512.1"/>
    <property type="molecule type" value="Genomic_DNA"/>
</dbReference>
<reference evidence="3 4" key="1">
    <citation type="journal article" date="2018" name="Sci. Rep.">
        <title>Genomic signatures of local adaptation to the degree of environmental predictability in rotifers.</title>
        <authorList>
            <person name="Franch-Gras L."/>
            <person name="Hahn C."/>
            <person name="Garcia-Roger E.M."/>
            <person name="Carmona M.J."/>
            <person name="Serra M."/>
            <person name="Gomez A."/>
        </authorList>
    </citation>
    <scope>NUCLEOTIDE SEQUENCE [LARGE SCALE GENOMIC DNA]</scope>
    <source>
        <strain evidence="3">HYR1</strain>
    </source>
</reference>
<feature type="region of interest" description="Disordered" evidence="1">
    <location>
        <begin position="48"/>
        <end position="70"/>
    </location>
</feature>
<dbReference type="AlphaFoldDB" id="A0A3M7QVX7"/>
<gene>
    <name evidence="3" type="ORF">BpHYR1_037676</name>
</gene>
<evidence type="ECO:0000313" key="3">
    <source>
        <dbReference type="EMBL" id="RNA15512.1"/>
    </source>
</evidence>
<evidence type="ECO:0000256" key="2">
    <source>
        <dbReference type="SAM" id="Phobius"/>
    </source>
</evidence>
<keyword evidence="4" id="KW-1185">Reference proteome</keyword>
<evidence type="ECO:0000313" key="4">
    <source>
        <dbReference type="Proteomes" id="UP000276133"/>
    </source>
</evidence>